<dbReference type="InterPro" id="IPR036165">
    <property type="entry name" value="YefM-like_sf"/>
</dbReference>
<dbReference type="Proteomes" id="UP001236369">
    <property type="component" value="Unassembled WGS sequence"/>
</dbReference>
<dbReference type="InterPro" id="IPR051405">
    <property type="entry name" value="phD/YefM_antitoxin"/>
</dbReference>
<dbReference type="NCBIfam" id="TIGR01552">
    <property type="entry name" value="phd_fam"/>
    <property type="match status" value="1"/>
</dbReference>
<dbReference type="InterPro" id="IPR006442">
    <property type="entry name" value="Antitoxin_Phd/YefM"/>
</dbReference>
<dbReference type="PANTHER" id="PTHR33713">
    <property type="entry name" value="ANTITOXIN YAFN-RELATED"/>
    <property type="match status" value="1"/>
</dbReference>
<dbReference type="EMBL" id="JAUSVV010000007">
    <property type="protein sequence ID" value="MDQ0443648.1"/>
    <property type="molecule type" value="Genomic_DNA"/>
</dbReference>
<comment type="caution">
    <text evidence="3">The sequence shown here is derived from an EMBL/GenBank/DDBJ whole genome shotgun (WGS) entry which is preliminary data.</text>
</comment>
<dbReference type="SUPFAM" id="SSF143120">
    <property type="entry name" value="YefM-like"/>
    <property type="match status" value="1"/>
</dbReference>
<gene>
    <name evidence="3" type="ORF">QO016_003153</name>
</gene>
<evidence type="ECO:0000313" key="3">
    <source>
        <dbReference type="EMBL" id="MDQ0443648.1"/>
    </source>
</evidence>
<dbReference type="PANTHER" id="PTHR33713:SF6">
    <property type="entry name" value="ANTITOXIN YEFM"/>
    <property type="match status" value="1"/>
</dbReference>
<comment type="function">
    <text evidence="2">Antitoxin component of a type II toxin-antitoxin (TA) system.</text>
</comment>
<accession>A0ABU0HMU3</accession>
<evidence type="ECO:0000256" key="2">
    <source>
        <dbReference type="RuleBase" id="RU362080"/>
    </source>
</evidence>
<dbReference type="Pfam" id="PF02604">
    <property type="entry name" value="PhdYeFM_antitox"/>
    <property type="match status" value="1"/>
</dbReference>
<reference evidence="3 4" key="1">
    <citation type="submission" date="2023-07" db="EMBL/GenBank/DDBJ databases">
        <title>Genomic Encyclopedia of Type Strains, Phase IV (KMG-IV): sequencing the most valuable type-strain genomes for metagenomic binning, comparative biology and taxonomic classification.</title>
        <authorList>
            <person name="Goeker M."/>
        </authorList>
    </citation>
    <scope>NUCLEOTIDE SEQUENCE [LARGE SCALE GENOMIC DNA]</scope>
    <source>
        <strain evidence="3 4">DSM 19562</strain>
    </source>
</reference>
<comment type="similarity">
    <text evidence="1 2">Belongs to the phD/YefM antitoxin family.</text>
</comment>
<protein>
    <recommendedName>
        <fullName evidence="2">Antitoxin</fullName>
    </recommendedName>
</protein>
<evidence type="ECO:0000256" key="1">
    <source>
        <dbReference type="ARBA" id="ARBA00009981"/>
    </source>
</evidence>
<proteinExistence type="inferred from homology"/>
<dbReference type="RefSeq" id="WP_238247655.1">
    <property type="nucleotide sequence ID" value="NZ_BPQX01000012.1"/>
</dbReference>
<evidence type="ECO:0000313" key="4">
    <source>
        <dbReference type="Proteomes" id="UP001236369"/>
    </source>
</evidence>
<name>A0ABU0HMU3_9HYPH</name>
<dbReference type="Gene3D" id="6.10.250.330">
    <property type="match status" value="1"/>
</dbReference>
<organism evidence="3 4">
    <name type="scientific">Methylobacterium persicinum</name>
    <dbReference type="NCBI Taxonomy" id="374426"/>
    <lineage>
        <taxon>Bacteria</taxon>
        <taxon>Pseudomonadati</taxon>
        <taxon>Pseudomonadota</taxon>
        <taxon>Alphaproteobacteria</taxon>
        <taxon>Hyphomicrobiales</taxon>
        <taxon>Methylobacteriaceae</taxon>
        <taxon>Methylobacterium</taxon>
    </lineage>
</organism>
<sequence>MPQVTYTEFRAQLATHLDRVERDRTELVVTRQNRPDMVVMPLAELESLRETMHLLSTPANATRLLEGIAELDAGAGTERGLIER</sequence>
<keyword evidence="4" id="KW-1185">Reference proteome</keyword>
<dbReference type="Gene3D" id="3.40.1620.10">
    <property type="entry name" value="YefM-like domain"/>
    <property type="match status" value="1"/>
</dbReference>